<dbReference type="EMBL" id="UZAK01004335">
    <property type="protein sequence ID" value="VDO83787.1"/>
    <property type="molecule type" value="Genomic_DNA"/>
</dbReference>
<protein>
    <submittedName>
        <fullName evidence="1 3">Uncharacterized protein</fullName>
    </submittedName>
</protein>
<accession>A0A183JLW0</accession>
<reference evidence="3" key="1">
    <citation type="submission" date="2016-06" db="UniProtKB">
        <authorList>
            <consortium name="WormBaseParasite"/>
        </authorList>
    </citation>
    <scope>IDENTIFICATION</scope>
</reference>
<dbReference type="WBParaSite" id="SCUD_0000369101-mRNA-1">
    <property type="protein sequence ID" value="SCUD_0000369101-mRNA-1"/>
    <property type="gene ID" value="SCUD_0000369101"/>
</dbReference>
<keyword evidence="2" id="KW-1185">Reference proteome</keyword>
<evidence type="ECO:0000313" key="1">
    <source>
        <dbReference type="EMBL" id="VDO83787.1"/>
    </source>
</evidence>
<reference evidence="1 2" key="2">
    <citation type="submission" date="2018-11" db="EMBL/GenBank/DDBJ databases">
        <authorList>
            <consortium name="Pathogen Informatics"/>
        </authorList>
    </citation>
    <scope>NUCLEOTIDE SEQUENCE [LARGE SCALE GENOMIC DNA]</scope>
    <source>
        <strain evidence="1">Dakar</strain>
        <strain evidence="2">Dakar, Senegal</strain>
    </source>
</reference>
<evidence type="ECO:0000313" key="2">
    <source>
        <dbReference type="Proteomes" id="UP000279833"/>
    </source>
</evidence>
<proteinExistence type="predicted"/>
<evidence type="ECO:0000313" key="3">
    <source>
        <dbReference type="WBParaSite" id="SCUD_0000369101-mRNA-1"/>
    </source>
</evidence>
<name>A0A183JLW0_9TREM</name>
<sequence length="42" mass="4904">MYLLISNSTHLNLRQSILFILSSNKFYKLFSFKPLTSCSTVF</sequence>
<gene>
    <name evidence="1" type="ORF">SCUD_LOCUS3691</name>
</gene>
<dbReference type="AlphaFoldDB" id="A0A183JLW0"/>
<dbReference type="Proteomes" id="UP000279833">
    <property type="component" value="Unassembled WGS sequence"/>
</dbReference>
<organism evidence="3">
    <name type="scientific">Schistosoma curassoni</name>
    <dbReference type="NCBI Taxonomy" id="6186"/>
    <lineage>
        <taxon>Eukaryota</taxon>
        <taxon>Metazoa</taxon>
        <taxon>Spiralia</taxon>
        <taxon>Lophotrochozoa</taxon>
        <taxon>Platyhelminthes</taxon>
        <taxon>Trematoda</taxon>
        <taxon>Digenea</taxon>
        <taxon>Strigeidida</taxon>
        <taxon>Schistosomatoidea</taxon>
        <taxon>Schistosomatidae</taxon>
        <taxon>Schistosoma</taxon>
    </lineage>
</organism>